<evidence type="ECO:0000313" key="6">
    <source>
        <dbReference type="EMBL" id="ETS88077.1"/>
    </source>
</evidence>
<protein>
    <submittedName>
        <fullName evidence="6">Uncharacterized protein</fullName>
    </submittedName>
</protein>
<feature type="transmembrane region" description="Helical" evidence="5">
    <location>
        <begin position="513"/>
        <end position="531"/>
    </location>
</feature>
<dbReference type="RefSeq" id="XP_007828677.1">
    <property type="nucleotide sequence ID" value="XM_007830486.1"/>
</dbReference>
<keyword evidence="7" id="KW-1185">Reference proteome</keyword>
<dbReference type="eggNOG" id="ENOG502SKCR">
    <property type="taxonomic scope" value="Eukaryota"/>
</dbReference>
<gene>
    <name evidence="6" type="ORF">PFICI_01905</name>
</gene>
<keyword evidence="4 5" id="KW-0472">Membrane</keyword>
<dbReference type="OMA" id="VPCTFVA"/>
<evidence type="ECO:0000256" key="2">
    <source>
        <dbReference type="ARBA" id="ARBA00022692"/>
    </source>
</evidence>
<dbReference type="EMBL" id="KI912109">
    <property type="protein sequence ID" value="ETS88077.1"/>
    <property type="molecule type" value="Genomic_DNA"/>
</dbReference>
<keyword evidence="3 5" id="KW-1133">Transmembrane helix</keyword>
<feature type="transmembrane region" description="Helical" evidence="5">
    <location>
        <begin position="482"/>
        <end position="501"/>
    </location>
</feature>
<evidence type="ECO:0000256" key="1">
    <source>
        <dbReference type="ARBA" id="ARBA00004141"/>
    </source>
</evidence>
<organism evidence="6 7">
    <name type="scientific">Pestalotiopsis fici (strain W106-1 / CGMCC3.15140)</name>
    <dbReference type="NCBI Taxonomy" id="1229662"/>
    <lineage>
        <taxon>Eukaryota</taxon>
        <taxon>Fungi</taxon>
        <taxon>Dikarya</taxon>
        <taxon>Ascomycota</taxon>
        <taxon>Pezizomycotina</taxon>
        <taxon>Sordariomycetes</taxon>
        <taxon>Xylariomycetidae</taxon>
        <taxon>Amphisphaeriales</taxon>
        <taxon>Sporocadaceae</taxon>
        <taxon>Pestalotiopsis</taxon>
    </lineage>
</organism>
<comment type="subcellular location">
    <subcellularLocation>
        <location evidence="1">Membrane</location>
        <topology evidence="1">Multi-pass membrane protein</topology>
    </subcellularLocation>
</comment>
<dbReference type="GeneID" id="19266918"/>
<keyword evidence="2 5" id="KW-0812">Transmembrane</keyword>
<evidence type="ECO:0000313" key="7">
    <source>
        <dbReference type="Proteomes" id="UP000030651"/>
    </source>
</evidence>
<evidence type="ECO:0000256" key="5">
    <source>
        <dbReference type="SAM" id="Phobius"/>
    </source>
</evidence>
<accession>W3XRD7</accession>
<dbReference type="Pfam" id="PF01544">
    <property type="entry name" value="CorA"/>
    <property type="match status" value="1"/>
</dbReference>
<evidence type="ECO:0000256" key="3">
    <source>
        <dbReference type="ARBA" id="ARBA00022989"/>
    </source>
</evidence>
<dbReference type="KEGG" id="pfy:PFICI_01905"/>
<sequence>MTNPNLQGGTIHWSDNAAVTAAIAVYRDRALSIVKDKNPMIPRETMHPWYKDFSSDGTICIIELEGDHKPIPFANATELIDYMEDTPKDGSERRTNRRVILLQDMSADVVEHLGVMLNIPPHFFLAHCDEISDLRVIDSTYAAQNTNYWKIPVPRRYVVPEGHENPDGQYNVTAGSIPRETSKMSFSRQIELRNYISYWGRNYGPDSWTAVILMDSFDTWLRSPPAPSQGGDEVEPLLLEPPQPDTLPSNRSILYEIMIAGDNKFETITQPVHRNILEAAVTGYEQFPPPHNEDPFTGTMVIRNLIRSAWEEKVIYDAQEFRKELKDDRQNYQKRHDDIFETGRAARESYSSMMTRRQQIQETRRKLVSIMWKFRCMYADEPSYAKSLSTMPDQPHVARLQKYLTEERRAWKILYEIQRDLESNAAEHMDMWSQRAAFGQTEIENEQTNIANEHTKIANEQTNIANEQAAAANKLARTSGHLTMFATIIVPSTFVASIFSMNGDFEAGKNNFYIYWAISVPITITIFLIVLRHGILDALRKARKVFVFKRHMTKEETPQEFELI</sequence>
<dbReference type="HOGENOM" id="CLU_535939_0_0_1"/>
<dbReference type="OrthoDB" id="5428055at2759"/>
<proteinExistence type="predicted"/>
<dbReference type="STRING" id="1229662.W3XRD7"/>
<dbReference type="SUPFAM" id="SSF144083">
    <property type="entry name" value="Magnesium transport protein CorA, transmembrane region"/>
    <property type="match status" value="1"/>
</dbReference>
<dbReference type="Gene3D" id="1.20.58.340">
    <property type="entry name" value="Magnesium transport protein CorA, transmembrane region"/>
    <property type="match status" value="1"/>
</dbReference>
<name>W3XRD7_PESFW</name>
<dbReference type="InterPro" id="IPR002523">
    <property type="entry name" value="MgTranspt_CorA/ZnTranspt_ZntB"/>
</dbReference>
<reference evidence="7" key="1">
    <citation type="journal article" date="2015" name="BMC Genomics">
        <title>Genomic and transcriptomic analysis of the endophytic fungus Pestalotiopsis fici reveals its lifestyle and high potential for synthesis of natural products.</title>
        <authorList>
            <person name="Wang X."/>
            <person name="Zhang X."/>
            <person name="Liu L."/>
            <person name="Xiang M."/>
            <person name="Wang W."/>
            <person name="Sun X."/>
            <person name="Che Y."/>
            <person name="Guo L."/>
            <person name="Liu G."/>
            <person name="Guo L."/>
            <person name="Wang C."/>
            <person name="Yin W.B."/>
            <person name="Stadler M."/>
            <person name="Zhang X."/>
            <person name="Liu X."/>
        </authorList>
    </citation>
    <scope>NUCLEOTIDE SEQUENCE [LARGE SCALE GENOMIC DNA]</scope>
    <source>
        <strain evidence="7">W106-1 / CGMCC3.15140</strain>
    </source>
</reference>
<dbReference type="GO" id="GO:0046873">
    <property type="term" value="F:metal ion transmembrane transporter activity"/>
    <property type="evidence" value="ECO:0007669"/>
    <property type="project" value="InterPro"/>
</dbReference>
<evidence type="ECO:0000256" key="4">
    <source>
        <dbReference type="ARBA" id="ARBA00023136"/>
    </source>
</evidence>
<dbReference type="InParanoid" id="W3XRD7"/>
<dbReference type="Proteomes" id="UP000030651">
    <property type="component" value="Unassembled WGS sequence"/>
</dbReference>
<dbReference type="AlphaFoldDB" id="W3XRD7"/>
<dbReference type="InterPro" id="IPR045863">
    <property type="entry name" value="CorA_TM1_TM2"/>
</dbReference>
<dbReference type="GO" id="GO:0016020">
    <property type="term" value="C:membrane"/>
    <property type="evidence" value="ECO:0007669"/>
    <property type="project" value="UniProtKB-SubCell"/>
</dbReference>